<name>A0A8J5SC84_ZIZPA</name>
<evidence type="ECO:0000313" key="1">
    <source>
        <dbReference type="EMBL" id="KAG8060415.1"/>
    </source>
</evidence>
<dbReference type="AlphaFoldDB" id="A0A8J5SC84"/>
<protein>
    <submittedName>
        <fullName evidence="1">Uncharacterized protein</fullName>
    </submittedName>
</protein>
<dbReference type="EMBL" id="JAAALK010000287">
    <property type="protein sequence ID" value="KAG8060415.1"/>
    <property type="molecule type" value="Genomic_DNA"/>
</dbReference>
<proteinExistence type="predicted"/>
<reference evidence="1" key="1">
    <citation type="journal article" date="2021" name="bioRxiv">
        <title>Whole Genome Assembly and Annotation of Northern Wild Rice, Zizania palustris L., Supports a Whole Genome Duplication in the Zizania Genus.</title>
        <authorList>
            <person name="Haas M."/>
            <person name="Kono T."/>
            <person name="Macchietto M."/>
            <person name="Millas R."/>
            <person name="McGilp L."/>
            <person name="Shao M."/>
            <person name="Duquette J."/>
            <person name="Hirsch C.N."/>
            <person name="Kimball J."/>
        </authorList>
    </citation>
    <scope>NUCLEOTIDE SEQUENCE</scope>
    <source>
        <tissue evidence="1">Fresh leaf tissue</tissue>
    </source>
</reference>
<sequence length="110" mass="11658">MPPSSASHLHAALAAPPPAALASQDLTQRGVPPPTSVRRCRDGALLFLVQLGPVLFVRDNMLLFPVDDITSASVCLIELAIGCSNPLLEFDLNSIACLQNRNKGSIIPMV</sequence>
<organism evidence="1 2">
    <name type="scientific">Zizania palustris</name>
    <name type="common">Northern wild rice</name>
    <dbReference type="NCBI Taxonomy" id="103762"/>
    <lineage>
        <taxon>Eukaryota</taxon>
        <taxon>Viridiplantae</taxon>
        <taxon>Streptophyta</taxon>
        <taxon>Embryophyta</taxon>
        <taxon>Tracheophyta</taxon>
        <taxon>Spermatophyta</taxon>
        <taxon>Magnoliopsida</taxon>
        <taxon>Liliopsida</taxon>
        <taxon>Poales</taxon>
        <taxon>Poaceae</taxon>
        <taxon>BOP clade</taxon>
        <taxon>Oryzoideae</taxon>
        <taxon>Oryzeae</taxon>
        <taxon>Zizaniinae</taxon>
        <taxon>Zizania</taxon>
    </lineage>
</organism>
<evidence type="ECO:0000313" key="2">
    <source>
        <dbReference type="Proteomes" id="UP000729402"/>
    </source>
</evidence>
<keyword evidence="2" id="KW-1185">Reference proteome</keyword>
<reference evidence="1" key="2">
    <citation type="submission" date="2021-02" db="EMBL/GenBank/DDBJ databases">
        <authorList>
            <person name="Kimball J.A."/>
            <person name="Haas M.W."/>
            <person name="Macchietto M."/>
            <person name="Kono T."/>
            <person name="Duquette J."/>
            <person name="Shao M."/>
        </authorList>
    </citation>
    <scope>NUCLEOTIDE SEQUENCE</scope>
    <source>
        <tissue evidence="1">Fresh leaf tissue</tissue>
    </source>
</reference>
<accession>A0A8J5SC84</accession>
<gene>
    <name evidence="1" type="ORF">GUJ93_ZPchr0002g26313</name>
</gene>
<comment type="caution">
    <text evidence="1">The sequence shown here is derived from an EMBL/GenBank/DDBJ whole genome shotgun (WGS) entry which is preliminary data.</text>
</comment>
<dbReference type="Proteomes" id="UP000729402">
    <property type="component" value="Unassembled WGS sequence"/>
</dbReference>